<sequence length="201" mass="21040">MIEFLHQGGPVLWGIAGLSVITLTLIIWKLWRLLLCGAWAGGGAERAVALWQAGQADAAQQAVAGRAGMRARLVRAAVTARQTRPEAKAREETTRVARALLAEARTGLRALEVIATVAPLLGLLGTVLGMIEAFRVLEASGARADPSALAGGIWEALLTTAAGMAVAIPAALALSWFESVIDRAGHEMEDLATRIFLGGEA</sequence>
<name>A0A2T5BWR7_9RHOB</name>
<dbReference type="AlphaFoldDB" id="A0A2T5BWR7"/>
<protein>
    <submittedName>
        <fullName evidence="9">Outer membrane transport energization protein ExbB</fullName>
    </submittedName>
</protein>
<comment type="similarity">
    <text evidence="6">Belongs to the exbB/tolQ family.</text>
</comment>
<gene>
    <name evidence="9" type="ORF">C8N32_101228</name>
</gene>
<evidence type="ECO:0000313" key="10">
    <source>
        <dbReference type="Proteomes" id="UP000243859"/>
    </source>
</evidence>
<dbReference type="InterPro" id="IPR002898">
    <property type="entry name" value="MotA_ExbB_proton_chnl"/>
</dbReference>
<feature type="transmembrane region" description="Helical" evidence="7">
    <location>
        <begin position="12"/>
        <end position="31"/>
    </location>
</feature>
<evidence type="ECO:0000313" key="9">
    <source>
        <dbReference type="EMBL" id="PTN04030.1"/>
    </source>
</evidence>
<keyword evidence="2" id="KW-1003">Cell membrane</keyword>
<evidence type="ECO:0000256" key="3">
    <source>
        <dbReference type="ARBA" id="ARBA00022692"/>
    </source>
</evidence>
<dbReference type="PANTHER" id="PTHR30625">
    <property type="entry name" value="PROTEIN TOLQ"/>
    <property type="match status" value="1"/>
</dbReference>
<dbReference type="EMBL" id="QAAA01000001">
    <property type="protein sequence ID" value="PTN04030.1"/>
    <property type="molecule type" value="Genomic_DNA"/>
</dbReference>
<accession>A0A2T5BWR7</accession>
<keyword evidence="5 7" id="KW-0472">Membrane</keyword>
<dbReference type="Proteomes" id="UP000243859">
    <property type="component" value="Unassembled WGS sequence"/>
</dbReference>
<keyword evidence="4 7" id="KW-1133">Transmembrane helix</keyword>
<feature type="transmembrane region" description="Helical" evidence="7">
    <location>
        <begin position="110"/>
        <end position="131"/>
    </location>
</feature>
<feature type="transmembrane region" description="Helical" evidence="7">
    <location>
        <begin position="151"/>
        <end position="177"/>
    </location>
</feature>
<evidence type="ECO:0000256" key="7">
    <source>
        <dbReference type="SAM" id="Phobius"/>
    </source>
</evidence>
<dbReference type="Pfam" id="PF01618">
    <property type="entry name" value="MotA_ExbB"/>
    <property type="match status" value="1"/>
</dbReference>
<keyword evidence="10" id="KW-1185">Reference proteome</keyword>
<evidence type="ECO:0000256" key="5">
    <source>
        <dbReference type="ARBA" id="ARBA00023136"/>
    </source>
</evidence>
<proteinExistence type="inferred from homology"/>
<keyword evidence="6" id="KW-0653">Protein transport</keyword>
<evidence type="ECO:0000256" key="1">
    <source>
        <dbReference type="ARBA" id="ARBA00004651"/>
    </source>
</evidence>
<dbReference type="PANTHER" id="PTHR30625:SF17">
    <property type="entry name" value="TOLQ-RELATED"/>
    <property type="match status" value="1"/>
</dbReference>
<dbReference type="GO" id="GO:0017038">
    <property type="term" value="P:protein import"/>
    <property type="evidence" value="ECO:0007669"/>
    <property type="project" value="TreeGrafter"/>
</dbReference>
<evidence type="ECO:0000256" key="6">
    <source>
        <dbReference type="RuleBase" id="RU004057"/>
    </source>
</evidence>
<comment type="subcellular location">
    <subcellularLocation>
        <location evidence="1">Cell membrane</location>
        <topology evidence="1">Multi-pass membrane protein</topology>
    </subcellularLocation>
    <subcellularLocation>
        <location evidence="6">Membrane</location>
        <topology evidence="6">Multi-pass membrane protein</topology>
    </subcellularLocation>
</comment>
<dbReference type="GO" id="GO:0005886">
    <property type="term" value="C:plasma membrane"/>
    <property type="evidence" value="ECO:0007669"/>
    <property type="project" value="UniProtKB-SubCell"/>
</dbReference>
<organism evidence="9 10">
    <name type="scientific">Rhodovulum imhoffii</name>
    <dbReference type="NCBI Taxonomy" id="365340"/>
    <lineage>
        <taxon>Bacteria</taxon>
        <taxon>Pseudomonadati</taxon>
        <taxon>Pseudomonadota</taxon>
        <taxon>Alphaproteobacteria</taxon>
        <taxon>Rhodobacterales</taxon>
        <taxon>Paracoccaceae</taxon>
        <taxon>Rhodovulum</taxon>
    </lineage>
</organism>
<evidence type="ECO:0000256" key="2">
    <source>
        <dbReference type="ARBA" id="ARBA00022475"/>
    </source>
</evidence>
<keyword evidence="3 7" id="KW-0812">Transmembrane</keyword>
<evidence type="ECO:0000259" key="8">
    <source>
        <dbReference type="Pfam" id="PF01618"/>
    </source>
</evidence>
<comment type="caution">
    <text evidence="9">The sequence shown here is derived from an EMBL/GenBank/DDBJ whole genome shotgun (WGS) entry which is preliminary data.</text>
</comment>
<dbReference type="InterPro" id="IPR050790">
    <property type="entry name" value="ExbB/TolQ_transport"/>
</dbReference>
<feature type="domain" description="MotA/TolQ/ExbB proton channel" evidence="8">
    <location>
        <begin position="71"/>
        <end position="189"/>
    </location>
</feature>
<keyword evidence="6" id="KW-0813">Transport</keyword>
<evidence type="ECO:0000256" key="4">
    <source>
        <dbReference type="ARBA" id="ARBA00022989"/>
    </source>
</evidence>
<reference evidence="9 10" key="1">
    <citation type="submission" date="2018-04" db="EMBL/GenBank/DDBJ databases">
        <title>Genomic Encyclopedia of Archaeal and Bacterial Type Strains, Phase II (KMG-II): from individual species to whole genera.</title>
        <authorList>
            <person name="Goeker M."/>
        </authorList>
    </citation>
    <scope>NUCLEOTIDE SEQUENCE [LARGE SCALE GENOMIC DNA]</scope>
    <source>
        <strain evidence="9 10">DSM 18064</strain>
    </source>
</reference>